<comment type="pathway">
    <text evidence="2">Secondary metabolite biosynthesis.</text>
</comment>
<keyword evidence="11" id="KW-1185">Reference proteome</keyword>
<comment type="similarity">
    <text evidence="3">Belongs to the cytochrome P450 family.</text>
</comment>
<dbReference type="PANTHER" id="PTHR24305">
    <property type="entry name" value="CYTOCHROME P450"/>
    <property type="match status" value="1"/>
</dbReference>
<evidence type="ECO:0000256" key="5">
    <source>
        <dbReference type="ARBA" id="ARBA00023002"/>
    </source>
</evidence>
<evidence type="ECO:0000256" key="4">
    <source>
        <dbReference type="ARBA" id="ARBA00022723"/>
    </source>
</evidence>
<keyword evidence="9" id="KW-0812">Transmembrane</keyword>
<dbReference type="PRINTS" id="PR00385">
    <property type="entry name" value="P450"/>
</dbReference>
<keyword evidence="6 8" id="KW-0408">Iron</keyword>
<evidence type="ECO:0000256" key="1">
    <source>
        <dbReference type="ARBA" id="ARBA00001971"/>
    </source>
</evidence>
<dbReference type="GO" id="GO:0016705">
    <property type="term" value="F:oxidoreductase activity, acting on paired donors, with incorporation or reduction of molecular oxygen"/>
    <property type="evidence" value="ECO:0007669"/>
    <property type="project" value="InterPro"/>
</dbReference>
<proteinExistence type="inferred from homology"/>
<feature type="transmembrane region" description="Helical" evidence="9">
    <location>
        <begin position="25"/>
        <end position="41"/>
    </location>
</feature>
<dbReference type="Proteomes" id="UP001215151">
    <property type="component" value="Unassembled WGS sequence"/>
</dbReference>
<evidence type="ECO:0000256" key="8">
    <source>
        <dbReference type="PIRSR" id="PIRSR602403-1"/>
    </source>
</evidence>
<dbReference type="AlphaFoldDB" id="A0AAD7XCU7"/>
<evidence type="ECO:0008006" key="12">
    <source>
        <dbReference type="Google" id="ProtNLM"/>
    </source>
</evidence>
<evidence type="ECO:0000313" key="10">
    <source>
        <dbReference type="EMBL" id="KAJ8486823.1"/>
    </source>
</evidence>
<dbReference type="PANTHER" id="PTHR24305:SF187">
    <property type="entry name" value="P450, PUTATIVE (EUROFUNG)-RELATED"/>
    <property type="match status" value="1"/>
</dbReference>
<protein>
    <recommendedName>
        <fullName evidence="12">Cytochrome P450</fullName>
    </recommendedName>
</protein>
<evidence type="ECO:0000256" key="7">
    <source>
        <dbReference type="ARBA" id="ARBA00023033"/>
    </source>
</evidence>
<dbReference type="PRINTS" id="PR00465">
    <property type="entry name" value="EP450IV"/>
</dbReference>
<dbReference type="EMBL" id="JAPEVG010000090">
    <property type="protein sequence ID" value="KAJ8486823.1"/>
    <property type="molecule type" value="Genomic_DNA"/>
</dbReference>
<keyword evidence="7" id="KW-0503">Monooxygenase</keyword>
<comment type="cofactor">
    <cofactor evidence="1 8">
        <name>heme</name>
        <dbReference type="ChEBI" id="CHEBI:30413"/>
    </cofactor>
</comment>
<reference evidence="10" key="1">
    <citation type="submission" date="2022-11" db="EMBL/GenBank/DDBJ databases">
        <title>Genome Sequence of Cubamyces cubensis.</title>
        <authorList>
            <person name="Buettner E."/>
        </authorList>
    </citation>
    <scope>NUCLEOTIDE SEQUENCE</scope>
    <source>
        <strain evidence="10">MPL-01</strain>
    </source>
</reference>
<dbReference type="InterPro" id="IPR001128">
    <property type="entry name" value="Cyt_P450"/>
</dbReference>
<evidence type="ECO:0000313" key="11">
    <source>
        <dbReference type="Proteomes" id="UP001215151"/>
    </source>
</evidence>
<dbReference type="GO" id="GO:0004497">
    <property type="term" value="F:monooxygenase activity"/>
    <property type="evidence" value="ECO:0007669"/>
    <property type="project" value="UniProtKB-KW"/>
</dbReference>
<feature type="binding site" description="axial binding residue" evidence="8">
    <location>
        <position position="477"/>
    </location>
    <ligand>
        <name>heme</name>
        <dbReference type="ChEBI" id="CHEBI:30413"/>
    </ligand>
    <ligandPart>
        <name>Fe</name>
        <dbReference type="ChEBI" id="CHEBI:18248"/>
    </ligandPart>
</feature>
<dbReference type="InterPro" id="IPR002403">
    <property type="entry name" value="Cyt_P450_E_grp-IV"/>
</dbReference>
<dbReference type="SUPFAM" id="SSF48264">
    <property type="entry name" value="Cytochrome P450"/>
    <property type="match status" value="1"/>
</dbReference>
<dbReference type="InterPro" id="IPR036396">
    <property type="entry name" value="Cyt_P450_sf"/>
</dbReference>
<gene>
    <name evidence="10" type="ORF">ONZ51_g4573</name>
</gene>
<accession>A0AAD7XCU7</accession>
<keyword evidence="5" id="KW-0560">Oxidoreductase</keyword>
<dbReference type="InterPro" id="IPR050121">
    <property type="entry name" value="Cytochrome_P450_monoxygenase"/>
</dbReference>
<dbReference type="Pfam" id="PF00067">
    <property type="entry name" value="p450"/>
    <property type="match status" value="1"/>
</dbReference>
<keyword evidence="4 8" id="KW-0479">Metal-binding</keyword>
<evidence type="ECO:0000256" key="3">
    <source>
        <dbReference type="ARBA" id="ARBA00010617"/>
    </source>
</evidence>
<name>A0AAD7XCU7_9APHY</name>
<feature type="transmembrane region" description="Helical" evidence="9">
    <location>
        <begin position="53"/>
        <end position="74"/>
    </location>
</feature>
<comment type="caution">
    <text evidence="10">The sequence shown here is derived from an EMBL/GenBank/DDBJ whole genome shotgun (WGS) entry which is preliminary data.</text>
</comment>
<keyword evidence="8" id="KW-0349">Heme</keyword>
<evidence type="ECO:0000256" key="9">
    <source>
        <dbReference type="SAM" id="Phobius"/>
    </source>
</evidence>
<keyword evidence="9" id="KW-1133">Transmembrane helix</keyword>
<dbReference type="GO" id="GO:0020037">
    <property type="term" value="F:heme binding"/>
    <property type="evidence" value="ECO:0007669"/>
    <property type="project" value="InterPro"/>
</dbReference>
<organism evidence="10 11">
    <name type="scientific">Trametes cubensis</name>
    <dbReference type="NCBI Taxonomy" id="1111947"/>
    <lineage>
        <taxon>Eukaryota</taxon>
        <taxon>Fungi</taxon>
        <taxon>Dikarya</taxon>
        <taxon>Basidiomycota</taxon>
        <taxon>Agaricomycotina</taxon>
        <taxon>Agaricomycetes</taxon>
        <taxon>Polyporales</taxon>
        <taxon>Polyporaceae</taxon>
        <taxon>Trametes</taxon>
    </lineage>
</organism>
<evidence type="ECO:0000256" key="6">
    <source>
        <dbReference type="ARBA" id="ARBA00023004"/>
    </source>
</evidence>
<evidence type="ECO:0000256" key="2">
    <source>
        <dbReference type="ARBA" id="ARBA00005179"/>
    </source>
</evidence>
<dbReference type="GO" id="GO:0005506">
    <property type="term" value="F:iron ion binding"/>
    <property type="evidence" value="ECO:0007669"/>
    <property type="project" value="InterPro"/>
</dbReference>
<keyword evidence="9" id="KW-0472">Membrane</keyword>
<dbReference type="Gene3D" id="1.10.630.10">
    <property type="entry name" value="Cytochrome P450"/>
    <property type="match status" value="1"/>
</dbReference>
<sequence>MYLTVVVASVGTFIALRGRYVRGDYALVALVAAFTALYGYLRRMPTPDREAPFAAAVRYFAAYTLTTTLITVVYRLSPWHPLASYPGPRMAKLTSLWLSYISSTGKRFDIIDQLHQEYGPFLRIGPNHLSINSSSATSLYINMEKSEAYRYPGHNNAVALFFKQDAPENHRARKRVWQGFFTPTSVAGLIPQLDRRTWELIQTLARRQAEDPRGTVSLAETMYHWSHDFMGDMVFGGCNALELMKNGDPHGIIHNGKVALGLLDSLGQTPWLLDILWHVSATKSMHTLEHLAAEMMRTRVKSKDLPEFRDLTSYLLEADVPQNELEADSVVAIMGGSDNTSITISLAIFFLLSHQQYYHRLREELFAAFPDPMTSMQMDELAALPFLNGVINETLRLESPYYNPRIVPHGGAYMDGHFIPAGTIVAIAAHSVQTSPDHFFPDPKEFRPERWLPEGLGPETITNKAVLASFSFGPYYCIGKPLAYHQMRYALTRLILAFDMEVEKEFDAAAFRDGVLNMRTMFLRNELRISVRKRPGVDFEKLVY</sequence>